<feature type="domain" description="Aminoglycoside phosphotransferase" evidence="1">
    <location>
        <begin position="74"/>
        <end position="293"/>
    </location>
</feature>
<dbReference type="AlphaFoldDB" id="A0AAV9U453"/>
<dbReference type="SUPFAM" id="SSF56112">
    <property type="entry name" value="Protein kinase-like (PK-like)"/>
    <property type="match status" value="1"/>
</dbReference>
<dbReference type="InterPro" id="IPR051678">
    <property type="entry name" value="AGP_Transferase"/>
</dbReference>
<sequence length="365" mass="40742">MIMTQHIEGIDLYTTYYDDRTRTTMPTSPVDDEDDSTAAVDLRAAQKVVKTAYHGRRHVRRLEDIGSTSACCPQYLITLDDDSQLLLRLAPPADVRVLQHERDVLSADVEVLELIRQNAPEVPVPDVVLHESSNRATDTNTHTPTSFLLTTHVPGVPLDTARQQLPDEVLALLDYELGRHTRQISRITSSRFGLASSSNGGSAKQYTTWRAAFLSMFESLLRDAEDLFVSVPYEVLRWHVGRLSGALDEVTVPQLVCCGLTDPRTSVIVDEVTGRLNGLVDFERAVWGDPLMEASFREPSLAFLSGYGGSPLSAPHARARILLYTLYYYLGAVVEVYYHGLNHEYESTARKGLVRCLKSLSEYRG</sequence>
<dbReference type="InterPro" id="IPR002575">
    <property type="entry name" value="Aminoglycoside_PTrfase"/>
</dbReference>
<gene>
    <name evidence="2" type="ORF">TWF696_002840</name>
</gene>
<proteinExistence type="predicted"/>
<dbReference type="EMBL" id="JAVHNQ010000014">
    <property type="protein sequence ID" value="KAK6332818.1"/>
    <property type="molecule type" value="Genomic_DNA"/>
</dbReference>
<organism evidence="2 3">
    <name type="scientific">Orbilia brochopaga</name>
    <dbReference type="NCBI Taxonomy" id="3140254"/>
    <lineage>
        <taxon>Eukaryota</taxon>
        <taxon>Fungi</taxon>
        <taxon>Dikarya</taxon>
        <taxon>Ascomycota</taxon>
        <taxon>Pezizomycotina</taxon>
        <taxon>Orbiliomycetes</taxon>
        <taxon>Orbiliales</taxon>
        <taxon>Orbiliaceae</taxon>
        <taxon>Orbilia</taxon>
    </lineage>
</organism>
<reference evidence="2 3" key="1">
    <citation type="submission" date="2019-10" db="EMBL/GenBank/DDBJ databases">
        <authorList>
            <person name="Palmer J.M."/>
        </authorList>
    </citation>
    <scope>NUCLEOTIDE SEQUENCE [LARGE SCALE GENOMIC DNA]</scope>
    <source>
        <strain evidence="2 3">TWF696</strain>
    </source>
</reference>
<protein>
    <recommendedName>
        <fullName evidence="1">Aminoglycoside phosphotransferase domain-containing protein</fullName>
    </recommendedName>
</protein>
<dbReference type="PANTHER" id="PTHR21310">
    <property type="entry name" value="AMINOGLYCOSIDE PHOSPHOTRANSFERASE-RELATED-RELATED"/>
    <property type="match status" value="1"/>
</dbReference>
<comment type="caution">
    <text evidence="2">The sequence shown here is derived from an EMBL/GenBank/DDBJ whole genome shotgun (WGS) entry which is preliminary data.</text>
</comment>
<dbReference type="InterPro" id="IPR011009">
    <property type="entry name" value="Kinase-like_dom_sf"/>
</dbReference>
<accession>A0AAV9U453</accession>
<dbReference type="Pfam" id="PF01636">
    <property type="entry name" value="APH"/>
    <property type="match status" value="1"/>
</dbReference>
<evidence type="ECO:0000259" key="1">
    <source>
        <dbReference type="Pfam" id="PF01636"/>
    </source>
</evidence>
<evidence type="ECO:0000313" key="3">
    <source>
        <dbReference type="Proteomes" id="UP001375240"/>
    </source>
</evidence>
<name>A0AAV9U453_9PEZI</name>
<dbReference type="PANTHER" id="PTHR21310:SF59">
    <property type="entry name" value="AMINOGLYCOSIDE PHOSPHOTRANSFERASE DOMAIN-CONTAINING PROTEIN"/>
    <property type="match status" value="1"/>
</dbReference>
<keyword evidence="3" id="KW-1185">Reference proteome</keyword>
<evidence type="ECO:0000313" key="2">
    <source>
        <dbReference type="EMBL" id="KAK6332818.1"/>
    </source>
</evidence>
<dbReference type="Proteomes" id="UP001375240">
    <property type="component" value="Unassembled WGS sequence"/>
</dbReference>